<dbReference type="InterPro" id="IPR025419">
    <property type="entry name" value="DUF4142"/>
</dbReference>
<dbReference type="InterPro" id="IPR012347">
    <property type="entry name" value="Ferritin-like"/>
</dbReference>
<keyword evidence="3" id="KW-1185">Reference proteome</keyword>
<dbReference type="Gene3D" id="1.20.1260.10">
    <property type="match status" value="1"/>
</dbReference>
<dbReference type="EMBL" id="FOXH01000008">
    <property type="protein sequence ID" value="SFQ01474.1"/>
    <property type="molecule type" value="Genomic_DNA"/>
</dbReference>
<protein>
    <submittedName>
        <fullName evidence="2">Putative membrane protein</fullName>
    </submittedName>
</protein>
<dbReference type="OrthoDB" id="883203at2"/>
<dbReference type="PROSITE" id="PS51257">
    <property type="entry name" value="PROKAR_LIPOPROTEIN"/>
    <property type="match status" value="1"/>
</dbReference>
<evidence type="ECO:0000313" key="2">
    <source>
        <dbReference type="EMBL" id="SFQ01474.1"/>
    </source>
</evidence>
<dbReference type="PANTHER" id="PTHR38593:SF1">
    <property type="entry name" value="BLR2558 PROTEIN"/>
    <property type="match status" value="1"/>
</dbReference>
<reference evidence="2 3" key="1">
    <citation type="submission" date="2016-10" db="EMBL/GenBank/DDBJ databases">
        <authorList>
            <person name="de Groot N.N."/>
        </authorList>
    </citation>
    <scope>NUCLEOTIDE SEQUENCE [LARGE SCALE GENOMIC DNA]</scope>
    <source>
        <strain evidence="3">E92,LMG 26720,CCM 7988</strain>
    </source>
</reference>
<organism evidence="2 3">
    <name type="scientific">Pseudarcicella hirudinis</name>
    <dbReference type="NCBI Taxonomy" id="1079859"/>
    <lineage>
        <taxon>Bacteria</taxon>
        <taxon>Pseudomonadati</taxon>
        <taxon>Bacteroidota</taxon>
        <taxon>Cytophagia</taxon>
        <taxon>Cytophagales</taxon>
        <taxon>Flectobacillaceae</taxon>
        <taxon>Pseudarcicella</taxon>
    </lineage>
</organism>
<gene>
    <name evidence="2" type="ORF">SAMN04515674_108160</name>
</gene>
<dbReference type="RefSeq" id="WP_092017999.1">
    <property type="nucleotide sequence ID" value="NZ_FOXH01000008.1"/>
</dbReference>
<accession>A0A1I5V1P4</accession>
<dbReference type="STRING" id="1079859.SAMN04515674_108160"/>
<evidence type="ECO:0000313" key="3">
    <source>
        <dbReference type="Proteomes" id="UP000199306"/>
    </source>
</evidence>
<proteinExistence type="predicted"/>
<feature type="domain" description="DUF4142" evidence="1">
    <location>
        <begin position="53"/>
        <end position="188"/>
    </location>
</feature>
<dbReference type="Pfam" id="PF13628">
    <property type="entry name" value="DUF4142"/>
    <property type="match status" value="1"/>
</dbReference>
<dbReference type="AlphaFoldDB" id="A0A1I5V1P4"/>
<dbReference type="PANTHER" id="PTHR38593">
    <property type="entry name" value="BLR2558 PROTEIN"/>
    <property type="match status" value="1"/>
</dbReference>
<sequence length="195" mass="21645">MKTRYLLAGTIALMTGLASCNSKTDSKDSAQEQNERRIESMAITDSSAKAKETDANSVIEIASGNMMEVELAKVAAWKATSPKIKELAKMIVKEHSNTSKEIKKLASDKNIVLPKSLINKHQELVIDVTAENGKNFDKKYMDVLLEDHKEDIEKFQVLADQGNDAELKAFASKALPVLIKHKELAEEIEKESNNK</sequence>
<evidence type="ECO:0000259" key="1">
    <source>
        <dbReference type="Pfam" id="PF13628"/>
    </source>
</evidence>
<name>A0A1I5V1P4_9BACT</name>
<dbReference type="Proteomes" id="UP000199306">
    <property type="component" value="Unassembled WGS sequence"/>
</dbReference>